<feature type="transmembrane region" description="Helical" evidence="4">
    <location>
        <begin position="88"/>
        <end position="111"/>
    </location>
</feature>
<dbReference type="InterPro" id="IPR027417">
    <property type="entry name" value="P-loop_NTPase"/>
</dbReference>
<gene>
    <name evidence="6" type="ORF">MNBD_BACTEROID01-1326</name>
</gene>
<dbReference type="GO" id="GO:0022857">
    <property type="term" value="F:transmembrane transporter activity"/>
    <property type="evidence" value="ECO:0007669"/>
    <property type="project" value="UniProtKB-ARBA"/>
</dbReference>
<organism evidence="6">
    <name type="scientific">hydrothermal vent metagenome</name>
    <dbReference type="NCBI Taxonomy" id="652676"/>
    <lineage>
        <taxon>unclassified sequences</taxon>
        <taxon>metagenomes</taxon>
        <taxon>ecological metagenomes</taxon>
    </lineage>
</organism>
<dbReference type="Pfam" id="PF00005">
    <property type="entry name" value="ABC_tran"/>
    <property type="match status" value="1"/>
</dbReference>
<evidence type="ECO:0000256" key="1">
    <source>
        <dbReference type="ARBA" id="ARBA00022448"/>
    </source>
</evidence>
<dbReference type="PROSITE" id="PS00211">
    <property type="entry name" value="ABC_TRANSPORTER_1"/>
    <property type="match status" value="1"/>
</dbReference>
<dbReference type="AlphaFoldDB" id="A0A3B0TTQ2"/>
<feature type="domain" description="ABC transporter" evidence="5">
    <location>
        <begin position="3"/>
        <end position="233"/>
    </location>
</feature>
<accession>A0A3B0TTQ2</accession>
<dbReference type="FunFam" id="3.40.50.300:FF:000032">
    <property type="entry name" value="Export ABC transporter ATP-binding protein"/>
    <property type="match status" value="1"/>
</dbReference>
<keyword evidence="4" id="KW-0812">Transmembrane</keyword>
<dbReference type="InterPro" id="IPR017871">
    <property type="entry name" value="ABC_transporter-like_CS"/>
</dbReference>
<proteinExistence type="predicted"/>
<evidence type="ECO:0000256" key="4">
    <source>
        <dbReference type="SAM" id="Phobius"/>
    </source>
</evidence>
<dbReference type="GO" id="GO:0005524">
    <property type="term" value="F:ATP binding"/>
    <property type="evidence" value="ECO:0007669"/>
    <property type="project" value="UniProtKB-KW"/>
</dbReference>
<keyword evidence="4" id="KW-0472">Membrane</keyword>
<protein>
    <submittedName>
        <fullName evidence="6">Cell-division-associated, ABC-transporter-like signaling protein FtsE</fullName>
    </submittedName>
</protein>
<name>A0A3B0TTQ2_9ZZZZ</name>
<keyword evidence="1" id="KW-0813">Transport</keyword>
<keyword evidence="3" id="KW-0067">ATP-binding</keyword>
<dbReference type="SUPFAM" id="SSF52540">
    <property type="entry name" value="P-loop containing nucleoside triphosphate hydrolases"/>
    <property type="match status" value="1"/>
</dbReference>
<dbReference type="SMART" id="SM00382">
    <property type="entry name" value="AAA"/>
    <property type="match status" value="1"/>
</dbReference>
<dbReference type="InterPro" id="IPR003593">
    <property type="entry name" value="AAA+_ATPase"/>
</dbReference>
<dbReference type="InterPro" id="IPR003439">
    <property type="entry name" value="ABC_transporter-like_ATP-bd"/>
</dbReference>
<dbReference type="PROSITE" id="PS50893">
    <property type="entry name" value="ABC_TRANSPORTER_2"/>
    <property type="match status" value="1"/>
</dbReference>
<dbReference type="GO" id="GO:0098796">
    <property type="term" value="C:membrane protein complex"/>
    <property type="evidence" value="ECO:0007669"/>
    <property type="project" value="UniProtKB-ARBA"/>
</dbReference>
<dbReference type="EMBL" id="UOEP01000142">
    <property type="protein sequence ID" value="VAW21348.1"/>
    <property type="molecule type" value="Genomic_DNA"/>
</dbReference>
<keyword evidence="4" id="KW-1133">Transmembrane helix</keyword>
<reference evidence="6" key="1">
    <citation type="submission" date="2018-06" db="EMBL/GenBank/DDBJ databases">
        <authorList>
            <person name="Zhirakovskaya E."/>
        </authorList>
    </citation>
    <scope>NUCLEOTIDE SEQUENCE</scope>
</reference>
<evidence type="ECO:0000256" key="3">
    <source>
        <dbReference type="ARBA" id="ARBA00022840"/>
    </source>
</evidence>
<dbReference type="PANTHER" id="PTHR24220">
    <property type="entry name" value="IMPORT ATP-BINDING PROTEIN"/>
    <property type="match status" value="1"/>
</dbReference>
<evidence type="ECO:0000259" key="5">
    <source>
        <dbReference type="PROSITE" id="PS50893"/>
    </source>
</evidence>
<dbReference type="GO" id="GO:0005886">
    <property type="term" value="C:plasma membrane"/>
    <property type="evidence" value="ECO:0007669"/>
    <property type="project" value="TreeGrafter"/>
</dbReference>
<evidence type="ECO:0000256" key="2">
    <source>
        <dbReference type="ARBA" id="ARBA00022741"/>
    </source>
</evidence>
<dbReference type="CDD" id="cd03255">
    <property type="entry name" value="ABC_MJ0796_LolCDE_FtsE"/>
    <property type="match status" value="1"/>
</dbReference>
<dbReference type="GO" id="GO:0016887">
    <property type="term" value="F:ATP hydrolysis activity"/>
    <property type="evidence" value="ECO:0007669"/>
    <property type="project" value="InterPro"/>
</dbReference>
<sequence length="234" mass="25688">MLIQIKNITKTYQHHDGVINAVDKLSLDIQKGAFVTITGASGSGKTTLLLILGGLLHPTSGKMVYNGKEINLHREEELATFRSNHVGFIMQSFALVPYLTAVENIMIALNVKNRNKAKNRKQALELLQWVGLDDRTTHYPKELSAGQQQRVAIARALANNPDLLLADEPTGNLDPGLSEEILGILKTINETQKTTVVMVTHSPEAAEFGKTKIQLANGKLHGSHANETKNIRIN</sequence>
<dbReference type="InterPro" id="IPR017911">
    <property type="entry name" value="MacB-like_ATP-bd"/>
</dbReference>
<dbReference type="PANTHER" id="PTHR24220:SF86">
    <property type="entry name" value="ABC TRANSPORTER ABCH.1"/>
    <property type="match status" value="1"/>
</dbReference>
<dbReference type="InterPro" id="IPR015854">
    <property type="entry name" value="ABC_transpr_LolD-like"/>
</dbReference>
<keyword evidence="2" id="KW-0547">Nucleotide-binding</keyword>
<evidence type="ECO:0000313" key="6">
    <source>
        <dbReference type="EMBL" id="VAW21348.1"/>
    </source>
</evidence>
<dbReference type="Gene3D" id="3.40.50.300">
    <property type="entry name" value="P-loop containing nucleotide triphosphate hydrolases"/>
    <property type="match status" value="1"/>
</dbReference>